<feature type="chain" id="PRO_5043639739" description="endo-1,4-beta-xylanase" evidence="11">
    <location>
        <begin position="20"/>
        <end position="392"/>
    </location>
</feature>
<sequence>MKQAIGVALWLSSLATVSGDSIVKSTYTGSSGLHDMAKATGKYMGTSVDQDIKDSAALKVLNNGKDFGMVTPANAMKWDATEYTQNTFKFDSGDAIVALAKDMGAKVHCHALQWHSQTPQWLQTLSKKEMLSALENHITKVMTHFNDSCHHWDVANEVMGDNGQMRDTFWYKTTGMEFLTTAFKTANLVKKSLGLKTKLYYNDYNTNTINDKSTAVLKMVKQLLDDGIAVDGVGFQSHLGFADKFSTADQVANFERFTALGLDIAITELDVTASSASPSAEEQAQQTDVYKNTVAACKQVKRCVGVTIWGHSDNHSWRSAKAPLPWYQPGGVNTSMVRKSLYDGIVAGWGGADNSRGGMRIPTSTHNNIWGFGAASENNSGKVAPAKGNNDT</sequence>
<evidence type="ECO:0000256" key="2">
    <source>
        <dbReference type="ARBA" id="ARBA00007495"/>
    </source>
</evidence>
<dbReference type="InterPro" id="IPR044846">
    <property type="entry name" value="GH10"/>
</dbReference>
<proteinExistence type="inferred from homology"/>
<evidence type="ECO:0000256" key="3">
    <source>
        <dbReference type="ARBA" id="ARBA00012590"/>
    </source>
</evidence>
<accession>A0AAV0T8A0</accession>
<organism evidence="13 14">
    <name type="scientific">Hyaloperonospora brassicae</name>
    <name type="common">Brassica downy mildew</name>
    <name type="synonym">Peronospora brassicae</name>
    <dbReference type="NCBI Taxonomy" id="162125"/>
    <lineage>
        <taxon>Eukaryota</taxon>
        <taxon>Sar</taxon>
        <taxon>Stramenopiles</taxon>
        <taxon>Oomycota</taxon>
        <taxon>Peronosporomycetes</taxon>
        <taxon>Peronosporales</taxon>
        <taxon>Peronosporaceae</taxon>
        <taxon>Hyaloperonospora</taxon>
    </lineage>
</organism>
<evidence type="ECO:0000259" key="12">
    <source>
        <dbReference type="PROSITE" id="PS51760"/>
    </source>
</evidence>
<dbReference type="SUPFAM" id="SSF51445">
    <property type="entry name" value="(Trans)glycosidases"/>
    <property type="match status" value="1"/>
</dbReference>
<evidence type="ECO:0000256" key="10">
    <source>
        <dbReference type="PROSITE-ProRule" id="PRU10061"/>
    </source>
</evidence>
<dbReference type="PROSITE" id="PS00591">
    <property type="entry name" value="GH10_1"/>
    <property type="match status" value="1"/>
</dbReference>
<protein>
    <recommendedName>
        <fullName evidence="3">endo-1,4-beta-xylanase</fullName>
        <ecNumber evidence="3">3.2.1.8</ecNumber>
    </recommendedName>
</protein>
<evidence type="ECO:0000256" key="4">
    <source>
        <dbReference type="ARBA" id="ARBA00022651"/>
    </source>
</evidence>
<dbReference type="GO" id="GO:0045493">
    <property type="term" value="P:xylan catabolic process"/>
    <property type="evidence" value="ECO:0007669"/>
    <property type="project" value="UniProtKB-KW"/>
</dbReference>
<feature type="signal peptide" evidence="11">
    <location>
        <begin position="1"/>
        <end position="19"/>
    </location>
</feature>
<evidence type="ECO:0000256" key="8">
    <source>
        <dbReference type="ARBA" id="ARBA00023295"/>
    </source>
</evidence>
<evidence type="ECO:0000313" key="13">
    <source>
        <dbReference type="EMBL" id="CAI5714118.1"/>
    </source>
</evidence>
<keyword evidence="8" id="KW-0326">Glycosidase</keyword>
<dbReference type="GO" id="GO:0031176">
    <property type="term" value="F:endo-1,4-beta-xylanase activity"/>
    <property type="evidence" value="ECO:0007669"/>
    <property type="project" value="UniProtKB-EC"/>
</dbReference>
<dbReference type="InterPro" id="IPR017853">
    <property type="entry name" value="GH"/>
</dbReference>
<comment type="catalytic activity">
    <reaction evidence="1">
        <text>Endohydrolysis of (1-&gt;4)-beta-D-xylosidic linkages in xylans.</text>
        <dbReference type="EC" id="3.2.1.8"/>
    </reaction>
</comment>
<evidence type="ECO:0000256" key="6">
    <source>
        <dbReference type="ARBA" id="ARBA00022801"/>
    </source>
</evidence>
<feature type="domain" description="GH10" evidence="12">
    <location>
        <begin position="30"/>
        <end position="348"/>
    </location>
</feature>
<dbReference type="EC" id="3.2.1.8" evidence="3"/>
<reference evidence="13" key="1">
    <citation type="submission" date="2022-12" db="EMBL/GenBank/DDBJ databases">
        <authorList>
            <person name="Webb A."/>
        </authorList>
    </citation>
    <scope>NUCLEOTIDE SEQUENCE</scope>
    <source>
        <strain evidence="13">Hp1</strain>
    </source>
</reference>
<dbReference type="PANTHER" id="PTHR31490">
    <property type="entry name" value="GLYCOSYL HYDROLASE"/>
    <property type="match status" value="1"/>
</dbReference>
<evidence type="ECO:0000256" key="9">
    <source>
        <dbReference type="ARBA" id="ARBA00023326"/>
    </source>
</evidence>
<keyword evidence="6" id="KW-0378">Hydrolase</keyword>
<dbReference type="Proteomes" id="UP001162031">
    <property type="component" value="Unassembled WGS sequence"/>
</dbReference>
<evidence type="ECO:0000256" key="1">
    <source>
        <dbReference type="ARBA" id="ARBA00000681"/>
    </source>
</evidence>
<evidence type="ECO:0000256" key="5">
    <source>
        <dbReference type="ARBA" id="ARBA00022729"/>
    </source>
</evidence>
<comment type="caution">
    <text evidence="13">The sequence shown here is derived from an EMBL/GenBank/DDBJ whole genome shotgun (WGS) entry which is preliminary data.</text>
</comment>
<dbReference type="Gene3D" id="3.20.20.80">
    <property type="entry name" value="Glycosidases"/>
    <property type="match status" value="1"/>
</dbReference>
<comment type="similarity">
    <text evidence="2">Belongs to the glycosyl hydrolase 10 (cellulase F) family.</text>
</comment>
<keyword evidence="4" id="KW-0858">Xylan degradation</keyword>
<dbReference type="InterPro" id="IPR001000">
    <property type="entry name" value="GH10_dom"/>
</dbReference>
<dbReference type="Pfam" id="PF00331">
    <property type="entry name" value="Glyco_hydro_10"/>
    <property type="match status" value="1"/>
</dbReference>
<gene>
    <name evidence="13" type="ORF">HBR001_LOCUS1181</name>
</gene>
<keyword evidence="7" id="KW-0119">Carbohydrate metabolism</keyword>
<keyword evidence="14" id="KW-1185">Reference proteome</keyword>
<evidence type="ECO:0000256" key="7">
    <source>
        <dbReference type="ARBA" id="ARBA00023277"/>
    </source>
</evidence>
<dbReference type="SMART" id="SM00633">
    <property type="entry name" value="Glyco_10"/>
    <property type="match status" value="1"/>
</dbReference>
<dbReference type="PRINTS" id="PR00134">
    <property type="entry name" value="GLHYDRLASE10"/>
</dbReference>
<dbReference type="AlphaFoldDB" id="A0AAV0T8A0"/>
<evidence type="ECO:0000256" key="11">
    <source>
        <dbReference type="SAM" id="SignalP"/>
    </source>
</evidence>
<keyword evidence="5 11" id="KW-0732">Signal</keyword>
<dbReference type="InterPro" id="IPR031158">
    <property type="entry name" value="GH10_AS"/>
</dbReference>
<name>A0AAV0T8A0_HYABA</name>
<dbReference type="EMBL" id="CANTFL010000108">
    <property type="protein sequence ID" value="CAI5714118.1"/>
    <property type="molecule type" value="Genomic_DNA"/>
</dbReference>
<dbReference type="PANTHER" id="PTHR31490:SF88">
    <property type="entry name" value="BETA-XYLANASE"/>
    <property type="match status" value="1"/>
</dbReference>
<feature type="active site" description="Nucleophile" evidence="10">
    <location>
        <position position="268"/>
    </location>
</feature>
<dbReference type="PROSITE" id="PS51760">
    <property type="entry name" value="GH10_2"/>
    <property type="match status" value="1"/>
</dbReference>
<evidence type="ECO:0000313" key="14">
    <source>
        <dbReference type="Proteomes" id="UP001162031"/>
    </source>
</evidence>
<keyword evidence="9" id="KW-0624">Polysaccharide degradation</keyword>